<sequence>MGTVKAVCISEIRGTQKTNVKTAKFAVNHGIVGDAHGGNWHRQVSLLSYEKIEAFQKEGADVTPGAFGENMIVEGFDFSSIAIGTRFQCNDVILQLTQHGKQCHTHCQIYDKMGKCIMPTEGTFAEIIQGGTISVGDKLIQLEDRDERFTAAVITLSDSGFAGKREDKSGLILSAILKEKGYCIVEYLILPDEQSQIEEELIRLSDKREVNLIVTTGGTGFSPRDCTPEATLAVATRNAPGIAEAIRLHSMKITNRAMLSRGASVIRGKTLIVNLPGSPKAVKESMECIADQLPHGLNVLLGKVSNCARS</sequence>
<evidence type="ECO:0000259" key="4">
    <source>
        <dbReference type="PROSITE" id="PS51340"/>
    </source>
</evidence>
<dbReference type="RefSeq" id="WP_120197296.1">
    <property type="nucleotide sequence ID" value="NZ_MCIA01000023.1"/>
</dbReference>
<keyword evidence="6" id="KW-1185">Reference proteome</keyword>
<dbReference type="InterPro" id="IPR051920">
    <property type="entry name" value="MPT_Adenylyltrnsfr/MoaC-Rel"/>
</dbReference>
<gene>
    <name evidence="5" type="ORF">BET01_04275</name>
</gene>
<accession>A0A419T0U1</accession>
<dbReference type="GO" id="GO:0030170">
    <property type="term" value="F:pyridoxal phosphate binding"/>
    <property type="evidence" value="ECO:0007669"/>
    <property type="project" value="InterPro"/>
</dbReference>
<dbReference type="SUPFAM" id="SSF50800">
    <property type="entry name" value="PK beta-barrel domain-like"/>
    <property type="match status" value="1"/>
</dbReference>
<dbReference type="Proteomes" id="UP000284277">
    <property type="component" value="Unassembled WGS sequence"/>
</dbReference>
<dbReference type="InterPro" id="IPR036425">
    <property type="entry name" value="MoaB/Mog-like_dom_sf"/>
</dbReference>
<feature type="domain" description="MOSC" evidence="4">
    <location>
        <begin position="18"/>
        <end position="142"/>
    </location>
</feature>
<comment type="function">
    <text evidence="1">May be involved in the biosynthesis of molybdopterin.</text>
</comment>
<evidence type="ECO:0000256" key="2">
    <source>
        <dbReference type="ARBA" id="ARBA00005046"/>
    </source>
</evidence>
<evidence type="ECO:0000313" key="5">
    <source>
        <dbReference type="EMBL" id="RKD31077.1"/>
    </source>
</evidence>
<dbReference type="Pfam" id="PF03473">
    <property type="entry name" value="MOSC"/>
    <property type="match status" value="1"/>
</dbReference>
<dbReference type="CDD" id="cd00886">
    <property type="entry name" value="MogA_MoaB"/>
    <property type="match status" value="1"/>
</dbReference>
<dbReference type="GO" id="GO:0006777">
    <property type="term" value="P:Mo-molybdopterin cofactor biosynthetic process"/>
    <property type="evidence" value="ECO:0007669"/>
    <property type="project" value="UniProtKB-KW"/>
</dbReference>
<dbReference type="InterPro" id="IPR005302">
    <property type="entry name" value="MoCF_Sase_C"/>
</dbReference>
<comment type="caution">
    <text evidence="5">The sequence shown here is derived from an EMBL/GenBank/DDBJ whole genome shotgun (WGS) entry which is preliminary data.</text>
</comment>
<dbReference type="PANTHER" id="PTHR43764">
    <property type="entry name" value="MOLYBDENUM COFACTOR BIOSYNTHESIS"/>
    <property type="match status" value="1"/>
</dbReference>
<dbReference type="GO" id="GO:0030151">
    <property type="term" value="F:molybdenum ion binding"/>
    <property type="evidence" value="ECO:0007669"/>
    <property type="project" value="InterPro"/>
</dbReference>
<dbReference type="GO" id="GO:0003824">
    <property type="term" value="F:catalytic activity"/>
    <property type="evidence" value="ECO:0007669"/>
    <property type="project" value="InterPro"/>
</dbReference>
<dbReference type="Pfam" id="PF00994">
    <property type="entry name" value="MoCF_biosynth"/>
    <property type="match status" value="1"/>
</dbReference>
<dbReference type="InterPro" id="IPR011037">
    <property type="entry name" value="Pyrv_Knase-like_insert_dom_sf"/>
</dbReference>
<dbReference type="UniPathway" id="UPA00344"/>
<dbReference type="SUPFAM" id="SSF53218">
    <property type="entry name" value="Molybdenum cofactor biosynthesis proteins"/>
    <property type="match status" value="1"/>
</dbReference>
<dbReference type="Gene3D" id="3.40.980.10">
    <property type="entry name" value="MoaB/Mog-like domain"/>
    <property type="match status" value="1"/>
</dbReference>
<protein>
    <submittedName>
        <fullName evidence="5">Molybdenum cofactor biosynthesis protein</fullName>
    </submittedName>
</protein>
<dbReference type="SMART" id="SM00852">
    <property type="entry name" value="MoCF_biosynth"/>
    <property type="match status" value="1"/>
</dbReference>
<dbReference type="PROSITE" id="PS01078">
    <property type="entry name" value="MOCF_BIOSYNTHESIS_1"/>
    <property type="match status" value="1"/>
</dbReference>
<dbReference type="NCBIfam" id="TIGR00177">
    <property type="entry name" value="molyb_syn"/>
    <property type="match status" value="1"/>
</dbReference>
<reference evidence="5 6" key="1">
    <citation type="submission" date="2016-08" db="EMBL/GenBank/DDBJ databases">
        <title>A new outlook on sporulation: Clostridium algidixylanolyticum.</title>
        <authorList>
            <person name="Poppleton D.I."/>
            <person name="Gribaldo S."/>
        </authorList>
    </citation>
    <scope>NUCLEOTIDE SEQUENCE [LARGE SCALE GENOMIC DNA]</scope>
    <source>
        <strain evidence="5 6">SPL73</strain>
    </source>
</reference>
<dbReference type="PROSITE" id="PS51340">
    <property type="entry name" value="MOSC"/>
    <property type="match status" value="1"/>
</dbReference>
<keyword evidence="3" id="KW-0501">Molybdenum cofactor biosynthesis</keyword>
<comment type="pathway">
    <text evidence="2">Cofactor biosynthesis; molybdopterin biosynthesis.</text>
</comment>
<proteinExistence type="predicted"/>
<name>A0A419T0U1_9FIRM</name>
<dbReference type="Gene3D" id="2.40.33.20">
    <property type="entry name" value="PK beta-barrel domain-like"/>
    <property type="match status" value="1"/>
</dbReference>
<dbReference type="PANTHER" id="PTHR43764:SF1">
    <property type="entry name" value="MOLYBDOPTERIN MOLYBDOTRANSFERASE"/>
    <property type="match status" value="1"/>
</dbReference>
<dbReference type="InterPro" id="IPR008284">
    <property type="entry name" value="MoCF_biosynth_CS"/>
</dbReference>
<dbReference type="AlphaFoldDB" id="A0A419T0U1"/>
<evidence type="ECO:0000256" key="3">
    <source>
        <dbReference type="ARBA" id="ARBA00023150"/>
    </source>
</evidence>
<evidence type="ECO:0000256" key="1">
    <source>
        <dbReference type="ARBA" id="ARBA00003487"/>
    </source>
</evidence>
<dbReference type="OrthoDB" id="9784492at2"/>
<evidence type="ECO:0000313" key="6">
    <source>
        <dbReference type="Proteomes" id="UP000284277"/>
    </source>
</evidence>
<dbReference type="EMBL" id="MCIA01000023">
    <property type="protein sequence ID" value="RKD31077.1"/>
    <property type="molecule type" value="Genomic_DNA"/>
</dbReference>
<organism evidence="5 6">
    <name type="scientific">Lacrimispora algidixylanolytica</name>
    <dbReference type="NCBI Taxonomy" id="94868"/>
    <lineage>
        <taxon>Bacteria</taxon>
        <taxon>Bacillati</taxon>
        <taxon>Bacillota</taxon>
        <taxon>Clostridia</taxon>
        <taxon>Lachnospirales</taxon>
        <taxon>Lachnospiraceae</taxon>
        <taxon>Lacrimispora</taxon>
    </lineage>
</organism>
<dbReference type="InterPro" id="IPR001453">
    <property type="entry name" value="MoaB/Mog_dom"/>
</dbReference>